<sequence length="271" mass="30497">MSRLNEIAMSVGMSINSEKTNLFSSCIPDQGKAPLRINGRQLEEVDRFKYLGAKLLPNAQSKDDIVSRIDAARWVFSILRKRLWIRRDIFTATKIRLLSNATFCLLVTGLDTQLLNTHGLLSQLTTCLVSAAIPVFLTNEPLLSPSTALPFWEVLGLHWRRTVLFLPAARMPHLPELLDAVDEATLIKMRAQGQIIWNKYLSTKQSQLATIFLTLSRRLGLRQPPVPLRPAEPALILPLGNASSQTAKTLTFYPSYFYEPRPSVLVQMDVD</sequence>
<gene>
    <name evidence="1" type="ORF">DILT_LOCUS374</name>
</gene>
<keyword evidence="2" id="KW-1185">Reference proteome</keyword>
<evidence type="ECO:0008006" key="3">
    <source>
        <dbReference type="Google" id="ProtNLM"/>
    </source>
</evidence>
<name>A0A3P6QIY2_DIBLA</name>
<protein>
    <recommendedName>
        <fullName evidence="3">Reverse transcriptase domain-containing protein</fullName>
    </recommendedName>
</protein>
<dbReference type="PANTHER" id="PTHR47027">
    <property type="entry name" value="REVERSE TRANSCRIPTASE DOMAIN-CONTAINING PROTEIN"/>
    <property type="match status" value="1"/>
</dbReference>
<dbReference type="PANTHER" id="PTHR47027:SF20">
    <property type="entry name" value="REVERSE TRANSCRIPTASE-LIKE PROTEIN WITH RNA-DIRECTED DNA POLYMERASE DOMAIN"/>
    <property type="match status" value="1"/>
</dbReference>
<proteinExistence type="predicted"/>
<evidence type="ECO:0000313" key="1">
    <source>
        <dbReference type="EMBL" id="VDK31911.1"/>
    </source>
</evidence>
<dbReference type="OrthoDB" id="6146479at2759"/>
<dbReference type="Proteomes" id="UP000281553">
    <property type="component" value="Unassembled WGS sequence"/>
</dbReference>
<organism evidence="1 2">
    <name type="scientific">Dibothriocephalus latus</name>
    <name type="common">Fish tapeworm</name>
    <name type="synonym">Diphyllobothrium latum</name>
    <dbReference type="NCBI Taxonomy" id="60516"/>
    <lineage>
        <taxon>Eukaryota</taxon>
        <taxon>Metazoa</taxon>
        <taxon>Spiralia</taxon>
        <taxon>Lophotrochozoa</taxon>
        <taxon>Platyhelminthes</taxon>
        <taxon>Cestoda</taxon>
        <taxon>Eucestoda</taxon>
        <taxon>Diphyllobothriidea</taxon>
        <taxon>Diphyllobothriidae</taxon>
        <taxon>Dibothriocephalus</taxon>
    </lineage>
</organism>
<evidence type="ECO:0000313" key="2">
    <source>
        <dbReference type="Proteomes" id="UP000281553"/>
    </source>
</evidence>
<accession>A0A3P6QIY2</accession>
<feature type="non-terminal residue" evidence="1">
    <location>
        <position position="271"/>
    </location>
</feature>
<dbReference type="EMBL" id="UYRU01001494">
    <property type="protein sequence ID" value="VDK31911.1"/>
    <property type="molecule type" value="Genomic_DNA"/>
</dbReference>
<reference evidence="1 2" key="1">
    <citation type="submission" date="2018-11" db="EMBL/GenBank/DDBJ databases">
        <authorList>
            <consortium name="Pathogen Informatics"/>
        </authorList>
    </citation>
    <scope>NUCLEOTIDE SEQUENCE [LARGE SCALE GENOMIC DNA]</scope>
</reference>
<dbReference type="AlphaFoldDB" id="A0A3P6QIY2"/>